<evidence type="ECO:0000256" key="1">
    <source>
        <dbReference type="ARBA" id="ARBA00010748"/>
    </source>
</evidence>
<organism evidence="6 7">
    <name type="scientific">Syntrophorhabdus aromaticivorans</name>
    <dbReference type="NCBI Taxonomy" id="328301"/>
    <lineage>
        <taxon>Bacteria</taxon>
        <taxon>Pseudomonadati</taxon>
        <taxon>Thermodesulfobacteriota</taxon>
        <taxon>Syntrophorhabdia</taxon>
        <taxon>Syntrophorhabdales</taxon>
        <taxon>Syntrophorhabdaceae</taxon>
        <taxon>Syntrophorhabdus</taxon>
    </lineage>
</organism>
<dbReference type="HAMAP" id="MF_00213">
    <property type="entry name" value="HypA_HybF"/>
    <property type="match status" value="1"/>
</dbReference>
<evidence type="ECO:0000256" key="4">
    <source>
        <dbReference type="ARBA" id="ARBA00022833"/>
    </source>
</evidence>
<reference evidence="6" key="1">
    <citation type="journal article" date="2020" name="Biotechnol. Biofuels">
        <title>New insights from the biogas microbiome by comprehensive genome-resolved metagenomics of nearly 1600 species originating from multiple anaerobic digesters.</title>
        <authorList>
            <person name="Campanaro S."/>
            <person name="Treu L."/>
            <person name="Rodriguez-R L.M."/>
            <person name="Kovalovszki A."/>
            <person name="Ziels R.M."/>
            <person name="Maus I."/>
            <person name="Zhu X."/>
            <person name="Kougias P.G."/>
            <person name="Basile A."/>
            <person name="Luo G."/>
            <person name="Schluter A."/>
            <person name="Konstantinidis K.T."/>
            <person name="Angelidaki I."/>
        </authorList>
    </citation>
    <scope>NUCLEOTIDE SEQUENCE</scope>
    <source>
        <strain evidence="6">AS06rmzACSIP_7</strain>
    </source>
</reference>
<comment type="function">
    <text evidence="5">Involved in the maturation of [NiFe] hydrogenases. Required for nickel insertion into the metal center of the hydrogenase.</text>
</comment>
<feature type="binding site" evidence="5">
    <location>
        <position position="76"/>
    </location>
    <ligand>
        <name>Zn(2+)</name>
        <dbReference type="ChEBI" id="CHEBI:29105"/>
    </ligand>
</feature>
<evidence type="ECO:0000256" key="3">
    <source>
        <dbReference type="ARBA" id="ARBA00022723"/>
    </source>
</evidence>
<comment type="similarity">
    <text evidence="1 5">Belongs to the HypA/HybF family.</text>
</comment>
<gene>
    <name evidence="5 6" type="primary">hypA</name>
    <name evidence="6" type="ORF">GXY80_00255</name>
</gene>
<protein>
    <recommendedName>
        <fullName evidence="5">Hydrogenase maturation factor HypA</fullName>
    </recommendedName>
</protein>
<name>A0A971M1G6_9BACT</name>
<feature type="binding site" evidence="5">
    <location>
        <position position="89"/>
    </location>
    <ligand>
        <name>Zn(2+)</name>
        <dbReference type="ChEBI" id="CHEBI:29105"/>
    </ligand>
</feature>
<feature type="binding site" evidence="5">
    <location>
        <position position="73"/>
    </location>
    <ligand>
        <name>Zn(2+)</name>
        <dbReference type="ChEBI" id="CHEBI:29105"/>
    </ligand>
</feature>
<keyword evidence="3 5" id="KW-0479">Metal-binding</keyword>
<dbReference type="EMBL" id="JAAYEE010000006">
    <property type="protein sequence ID" value="NLW33899.1"/>
    <property type="molecule type" value="Genomic_DNA"/>
</dbReference>
<dbReference type="PANTHER" id="PTHR34535:SF3">
    <property type="entry name" value="HYDROGENASE MATURATION FACTOR HYPA"/>
    <property type="match status" value="1"/>
</dbReference>
<dbReference type="Gene3D" id="3.30.2320.80">
    <property type="match status" value="1"/>
</dbReference>
<evidence type="ECO:0000313" key="7">
    <source>
        <dbReference type="Proteomes" id="UP000777265"/>
    </source>
</evidence>
<dbReference type="PANTHER" id="PTHR34535">
    <property type="entry name" value="HYDROGENASE MATURATION FACTOR HYPA"/>
    <property type="match status" value="1"/>
</dbReference>
<evidence type="ECO:0000256" key="5">
    <source>
        <dbReference type="HAMAP-Rule" id="MF_00213"/>
    </source>
</evidence>
<dbReference type="GO" id="GO:0051604">
    <property type="term" value="P:protein maturation"/>
    <property type="evidence" value="ECO:0007669"/>
    <property type="project" value="InterPro"/>
</dbReference>
<dbReference type="NCBIfam" id="TIGR00100">
    <property type="entry name" value="hypA"/>
    <property type="match status" value="1"/>
</dbReference>
<evidence type="ECO:0000313" key="6">
    <source>
        <dbReference type="EMBL" id="NLW33899.1"/>
    </source>
</evidence>
<dbReference type="GO" id="GO:0016151">
    <property type="term" value="F:nickel cation binding"/>
    <property type="evidence" value="ECO:0007669"/>
    <property type="project" value="UniProtKB-UniRule"/>
</dbReference>
<reference evidence="6" key="2">
    <citation type="submission" date="2020-01" db="EMBL/GenBank/DDBJ databases">
        <authorList>
            <person name="Campanaro S."/>
        </authorList>
    </citation>
    <scope>NUCLEOTIDE SEQUENCE</scope>
    <source>
        <strain evidence="6">AS06rmzACSIP_7</strain>
    </source>
</reference>
<keyword evidence="2 5" id="KW-0533">Nickel</keyword>
<evidence type="ECO:0000256" key="2">
    <source>
        <dbReference type="ARBA" id="ARBA00022596"/>
    </source>
</evidence>
<dbReference type="Pfam" id="PF01155">
    <property type="entry name" value="HypA"/>
    <property type="match status" value="1"/>
</dbReference>
<feature type="binding site" evidence="5">
    <location>
        <position position="2"/>
    </location>
    <ligand>
        <name>Ni(2+)</name>
        <dbReference type="ChEBI" id="CHEBI:49786"/>
    </ligand>
</feature>
<sequence length="113" mass="12077">MHEVGIIQSALGIAESQARAAGATTIHEIRLRIGQMTGVVPEALEHAMTVLRGGTLAENAALTVEYVPAVCWCATCEKEFAPKGLFGECPECRVPSSDVRRGLELEIVSLEVD</sequence>
<accession>A0A971M1G6</accession>
<dbReference type="Proteomes" id="UP000777265">
    <property type="component" value="Unassembled WGS sequence"/>
</dbReference>
<dbReference type="PROSITE" id="PS01249">
    <property type="entry name" value="HYPA"/>
    <property type="match status" value="1"/>
</dbReference>
<dbReference type="GO" id="GO:0008270">
    <property type="term" value="F:zinc ion binding"/>
    <property type="evidence" value="ECO:0007669"/>
    <property type="project" value="UniProtKB-UniRule"/>
</dbReference>
<proteinExistence type="inferred from homology"/>
<dbReference type="PIRSF" id="PIRSF004761">
    <property type="entry name" value="Hydrgn_mat_HypA"/>
    <property type="match status" value="1"/>
</dbReference>
<comment type="caution">
    <text evidence="6">The sequence shown here is derived from an EMBL/GenBank/DDBJ whole genome shotgun (WGS) entry which is preliminary data.</text>
</comment>
<dbReference type="AlphaFoldDB" id="A0A971M1G6"/>
<dbReference type="InterPro" id="IPR000688">
    <property type="entry name" value="HypA/HybF"/>
</dbReference>
<dbReference type="InterPro" id="IPR020538">
    <property type="entry name" value="Hydgase_Ni_incorp_HypA/HybF_CS"/>
</dbReference>
<feature type="binding site" evidence="5">
    <location>
        <position position="92"/>
    </location>
    <ligand>
        <name>Zn(2+)</name>
        <dbReference type="ChEBI" id="CHEBI:29105"/>
    </ligand>
</feature>
<keyword evidence="4 5" id="KW-0862">Zinc</keyword>